<evidence type="ECO:0000259" key="2">
    <source>
        <dbReference type="Pfam" id="PF02771"/>
    </source>
</evidence>
<evidence type="ECO:0000313" key="3">
    <source>
        <dbReference type="EMBL" id="MBK6302162.1"/>
    </source>
</evidence>
<dbReference type="InterPro" id="IPR009100">
    <property type="entry name" value="AcylCoA_DH/oxidase_NM_dom_sf"/>
</dbReference>
<accession>A0A935CET1</accession>
<feature type="region of interest" description="Disordered" evidence="1">
    <location>
        <begin position="123"/>
        <end position="143"/>
    </location>
</feature>
<dbReference type="Gene3D" id="1.10.540.10">
    <property type="entry name" value="Acyl-CoA dehydrogenase/oxidase, N-terminal domain"/>
    <property type="match status" value="1"/>
</dbReference>
<comment type="caution">
    <text evidence="3">The sequence shown here is derived from an EMBL/GenBank/DDBJ whole genome shotgun (WGS) entry which is preliminary data.</text>
</comment>
<evidence type="ECO:0000256" key="1">
    <source>
        <dbReference type="SAM" id="MobiDB-lite"/>
    </source>
</evidence>
<proteinExistence type="predicted"/>
<dbReference type="Gene3D" id="2.40.110.10">
    <property type="entry name" value="Butyryl-CoA Dehydrogenase, subunit A, domain 2"/>
    <property type="match status" value="1"/>
</dbReference>
<dbReference type="GO" id="GO:0050660">
    <property type="term" value="F:flavin adenine dinucleotide binding"/>
    <property type="evidence" value="ECO:0007669"/>
    <property type="project" value="InterPro"/>
</dbReference>
<organism evidence="3 4">
    <name type="scientific">Candidatus Phosphoribacter hodrii</name>
    <dbReference type="NCBI Taxonomy" id="2953743"/>
    <lineage>
        <taxon>Bacteria</taxon>
        <taxon>Bacillati</taxon>
        <taxon>Actinomycetota</taxon>
        <taxon>Actinomycetes</taxon>
        <taxon>Micrococcales</taxon>
        <taxon>Dermatophilaceae</taxon>
        <taxon>Candidatus Phosphoribacter</taxon>
    </lineage>
</organism>
<dbReference type="PANTHER" id="PTHR43884">
    <property type="entry name" value="ACYL-COA DEHYDROGENASE"/>
    <property type="match status" value="1"/>
</dbReference>
<name>A0A935CET1_9MICO</name>
<reference evidence="3 4" key="1">
    <citation type="submission" date="2020-10" db="EMBL/GenBank/DDBJ databases">
        <title>Connecting structure to function with the recovery of over 1000 high-quality activated sludge metagenome-assembled genomes encoding full-length rRNA genes using long-read sequencing.</title>
        <authorList>
            <person name="Singleton C.M."/>
            <person name="Petriglieri F."/>
            <person name="Kristensen J.M."/>
            <person name="Kirkegaard R.H."/>
            <person name="Michaelsen T.Y."/>
            <person name="Andersen M.H."/>
            <person name="Karst S.M."/>
            <person name="Dueholm M.S."/>
            <person name="Nielsen P.H."/>
            <person name="Albertsen M."/>
        </authorList>
    </citation>
    <scope>NUCLEOTIDE SEQUENCE [LARGE SCALE GENOMIC DNA]</scope>
    <source>
        <strain evidence="3">AalE_18-Q3-R2-46_BAT3C.188</strain>
    </source>
</reference>
<dbReference type="InterPro" id="IPR046373">
    <property type="entry name" value="Acyl-CoA_Oxase/DH_mid-dom_sf"/>
</dbReference>
<dbReference type="InterPro" id="IPR037069">
    <property type="entry name" value="AcylCoA_DH/ox_N_sf"/>
</dbReference>
<dbReference type="Proteomes" id="UP000718281">
    <property type="component" value="Unassembled WGS sequence"/>
</dbReference>
<feature type="domain" description="Acyl-CoA dehydrogenase/oxidase N-terminal" evidence="2">
    <location>
        <begin position="2"/>
        <end position="56"/>
    </location>
</feature>
<dbReference type="Pfam" id="PF02771">
    <property type="entry name" value="Acyl-CoA_dh_N"/>
    <property type="match status" value="1"/>
</dbReference>
<evidence type="ECO:0000313" key="4">
    <source>
        <dbReference type="Proteomes" id="UP000718281"/>
    </source>
</evidence>
<dbReference type="PROSITE" id="PS00072">
    <property type="entry name" value="ACYL_COA_DH_1"/>
    <property type="match status" value="1"/>
</dbReference>
<dbReference type="PANTHER" id="PTHR43884:SF12">
    <property type="entry name" value="ISOVALERYL-COA DEHYDROGENASE, MITOCHONDRIAL-RELATED"/>
    <property type="match status" value="1"/>
</dbReference>
<gene>
    <name evidence="3" type="ORF">IPF40_14380</name>
</gene>
<dbReference type="EMBL" id="JADIXZ010000007">
    <property type="protein sequence ID" value="MBK6302162.1"/>
    <property type="molecule type" value="Genomic_DNA"/>
</dbReference>
<sequence>MLPESVGGTGAGFLALAAVAEQLAWVYPLLTAAMNLQAATVPLTIANWGTPQQVQRSRACKPISGECLQANAMTEPDGGSDLLGAMRTRAVRDGDSHVINGANLWITNGNRRRRRPLVHGQDRPGALTVASAPSSCRPTRPGSRLGRVPCRGLGSFRADDLHLLHRRPRARLGAARAEGEGFHRRHERDGLRPPHCLGLGGRFRHQAVPRRRALPTPTRGVALGRKISSFRMVRSSWPT</sequence>
<dbReference type="SUPFAM" id="SSF56645">
    <property type="entry name" value="Acyl-CoA dehydrogenase NM domain-like"/>
    <property type="match status" value="1"/>
</dbReference>
<dbReference type="InterPro" id="IPR006089">
    <property type="entry name" value="Acyl-CoA_DH_CS"/>
</dbReference>
<protein>
    <submittedName>
        <fullName evidence="3">Acyl-CoA dehydrogenase family protein</fullName>
    </submittedName>
</protein>
<dbReference type="InterPro" id="IPR013786">
    <property type="entry name" value="AcylCoA_DH/ox_N"/>
</dbReference>
<dbReference type="GO" id="GO:0003995">
    <property type="term" value="F:acyl-CoA dehydrogenase activity"/>
    <property type="evidence" value="ECO:0007669"/>
    <property type="project" value="InterPro"/>
</dbReference>
<dbReference type="AlphaFoldDB" id="A0A935CET1"/>